<dbReference type="Gene3D" id="3.30.70.270">
    <property type="match status" value="1"/>
</dbReference>
<dbReference type="CDD" id="cd01949">
    <property type="entry name" value="GGDEF"/>
    <property type="match status" value="1"/>
</dbReference>
<comment type="cofactor">
    <cofactor evidence="1">
        <name>Mg(2+)</name>
        <dbReference type="ChEBI" id="CHEBI:18420"/>
    </cofactor>
</comment>
<feature type="transmembrane region" description="Helical" evidence="5">
    <location>
        <begin position="379"/>
        <end position="399"/>
    </location>
</feature>
<name>A0A437QFR3_9GAMM</name>
<feature type="coiled-coil region" evidence="4">
    <location>
        <begin position="339"/>
        <end position="382"/>
    </location>
</feature>
<dbReference type="RefSeq" id="WP_127700493.1">
    <property type="nucleotide sequence ID" value="NZ_SACS01000022.1"/>
</dbReference>
<sequence length="583" mass="66067">MKKLLTLLSVVLLFVAVPSSAEPSLDSLFDRADKARTSNPSELQILLKQISKHKLTENQQQYYYYLLGSQTQVIGDHDEAIRLYQQALITGNSVDLQYRTLLLLSNVMTVKQNMTAAFSYLFQASELVDKVSNPELKPSVKVQAIITYMTLKLYQETIDTSQELLDTGVQGLSRCNALFYNNYSTQELTPEKIELSQIQNGINYCKSHNLPIMALYGQVLVAKYHLFHKEFEKAESVLNFHKRAAEDIGPVHLVGHYYVTLSQAQYFLNDTVTASKTLDNFFKIKNISFSSEPMVNGLKLKAEIEEKLGNTSTALKFYKQYIEADKIFKNTISLQQTAYNLAKNEIINKNQQIALLEKSNTLLTLENELATVENDNKKLFITLLLTILMVLGYFAFRAFRNTRIYRKIAENDSLVGISNRYYFTKVVALLLSSSKTTSQTDAFIIFDLDWFKQVNDLYGHLTGDWVLKAVVSHCRQFVRNVDIFGRIGGEEFAIFLPACTAEKAALLAEILRDAIEEIDCNGSGYPIKITASFGVTCSDRSGYELRQLFRDADIALYLSKNQGRNKVTLFEPTQQKESATAVL</sequence>
<comment type="catalytic activity">
    <reaction evidence="3">
        <text>2 GTP = 3',3'-c-di-GMP + 2 diphosphate</text>
        <dbReference type="Rhea" id="RHEA:24898"/>
        <dbReference type="ChEBI" id="CHEBI:33019"/>
        <dbReference type="ChEBI" id="CHEBI:37565"/>
        <dbReference type="ChEBI" id="CHEBI:58805"/>
        <dbReference type="EC" id="2.7.7.65"/>
    </reaction>
</comment>
<dbReference type="EC" id="2.7.7.65" evidence="2"/>
<dbReference type="InterPro" id="IPR011990">
    <property type="entry name" value="TPR-like_helical_dom_sf"/>
</dbReference>
<evidence type="ECO:0000259" key="7">
    <source>
        <dbReference type="PROSITE" id="PS50887"/>
    </source>
</evidence>
<dbReference type="FunFam" id="3.30.70.270:FF:000001">
    <property type="entry name" value="Diguanylate cyclase domain protein"/>
    <property type="match status" value="1"/>
</dbReference>
<dbReference type="InterPro" id="IPR043128">
    <property type="entry name" value="Rev_trsase/Diguanyl_cyclase"/>
</dbReference>
<evidence type="ECO:0000256" key="2">
    <source>
        <dbReference type="ARBA" id="ARBA00012528"/>
    </source>
</evidence>
<dbReference type="AlphaFoldDB" id="A0A437QFR3"/>
<dbReference type="SMART" id="SM00267">
    <property type="entry name" value="GGDEF"/>
    <property type="match status" value="1"/>
</dbReference>
<dbReference type="SUPFAM" id="SSF48452">
    <property type="entry name" value="TPR-like"/>
    <property type="match status" value="1"/>
</dbReference>
<keyword evidence="5" id="KW-0812">Transmembrane</keyword>
<evidence type="ECO:0000256" key="1">
    <source>
        <dbReference type="ARBA" id="ARBA00001946"/>
    </source>
</evidence>
<evidence type="ECO:0000256" key="5">
    <source>
        <dbReference type="SAM" id="Phobius"/>
    </source>
</evidence>
<evidence type="ECO:0000256" key="6">
    <source>
        <dbReference type="SAM" id="SignalP"/>
    </source>
</evidence>
<organism evidence="8 9">
    <name type="scientific">Rheinheimera riviphila</name>
    <dbReference type="NCBI Taxonomy" id="1834037"/>
    <lineage>
        <taxon>Bacteria</taxon>
        <taxon>Pseudomonadati</taxon>
        <taxon>Pseudomonadota</taxon>
        <taxon>Gammaproteobacteria</taxon>
        <taxon>Chromatiales</taxon>
        <taxon>Chromatiaceae</taxon>
        <taxon>Rheinheimera</taxon>
    </lineage>
</organism>
<evidence type="ECO:0000256" key="3">
    <source>
        <dbReference type="ARBA" id="ARBA00034247"/>
    </source>
</evidence>
<protein>
    <recommendedName>
        <fullName evidence="2">diguanylate cyclase</fullName>
        <ecNumber evidence="2">2.7.7.65</ecNumber>
    </recommendedName>
</protein>
<comment type="caution">
    <text evidence="8">The sequence shown here is derived from an EMBL/GenBank/DDBJ whole genome shotgun (WGS) entry which is preliminary data.</text>
</comment>
<dbReference type="NCBIfam" id="TIGR00254">
    <property type="entry name" value="GGDEF"/>
    <property type="match status" value="1"/>
</dbReference>
<gene>
    <name evidence="8" type="ORF">EOE67_16800</name>
</gene>
<dbReference type="GO" id="GO:0052621">
    <property type="term" value="F:diguanylate cyclase activity"/>
    <property type="evidence" value="ECO:0007669"/>
    <property type="project" value="UniProtKB-EC"/>
</dbReference>
<accession>A0A437QFR3</accession>
<dbReference type="OrthoDB" id="9803824at2"/>
<feature type="chain" id="PRO_5019297622" description="diguanylate cyclase" evidence="6">
    <location>
        <begin position="22"/>
        <end position="583"/>
    </location>
</feature>
<dbReference type="Proteomes" id="UP000283077">
    <property type="component" value="Unassembled WGS sequence"/>
</dbReference>
<feature type="signal peptide" evidence="6">
    <location>
        <begin position="1"/>
        <end position="21"/>
    </location>
</feature>
<dbReference type="InterPro" id="IPR029787">
    <property type="entry name" value="Nucleotide_cyclase"/>
</dbReference>
<dbReference type="InterPro" id="IPR000160">
    <property type="entry name" value="GGDEF_dom"/>
</dbReference>
<evidence type="ECO:0000313" key="8">
    <source>
        <dbReference type="EMBL" id="RVU33383.1"/>
    </source>
</evidence>
<dbReference type="Gene3D" id="1.25.40.10">
    <property type="entry name" value="Tetratricopeptide repeat domain"/>
    <property type="match status" value="1"/>
</dbReference>
<keyword evidence="5" id="KW-1133">Transmembrane helix</keyword>
<dbReference type="Pfam" id="PF00990">
    <property type="entry name" value="GGDEF"/>
    <property type="match status" value="1"/>
</dbReference>
<keyword evidence="4" id="KW-0175">Coiled coil</keyword>
<dbReference type="PANTHER" id="PTHR45138">
    <property type="entry name" value="REGULATORY COMPONENTS OF SENSORY TRANSDUCTION SYSTEM"/>
    <property type="match status" value="1"/>
</dbReference>
<keyword evidence="5" id="KW-0472">Membrane</keyword>
<evidence type="ECO:0000313" key="9">
    <source>
        <dbReference type="Proteomes" id="UP000283077"/>
    </source>
</evidence>
<evidence type="ECO:0000256" key="4">
    <source>
        <dbReference type="SAM" id="Coils"/>
    </source>
</evidence>
<dbReference type="InterPro" id="IPR050469">
    <property type="entry name" value="Diguanylate_Cyclase"/>
</dbReference>
<keyword evidence="6" id="KW-0732">Signal</keyword>
<dbReference type="PANTHER" id="PTHR45138:SF9">
    <property type="entry name" value="DIGUANYLATE CYCLASE DGCM-RELATED"/>
    <property type="match status" value="1"/>
</dbReference>
<dbReference type="PROSITE" id="PS50887">
    <property type="entry name" value="GGDEF"/>
    <property type="match status" value="1"/>
</dbReference>
<dbReference type="SUPFAM" id="SSF55073">
    <property type="entry name" value="Nucleotide cyclase"/>
    <property type="match status" value="1"/>
</dbReference>
<reference evidence="8 9" key="1">
    <citation type="submission" date="2019-01" db="EMBL/GenBank/DDBJ databases">
        <authorList>
            <person name="Chen W.-M."/>
        </authorList>
    </citation>
    <scope>NUCLEOTIDE SEQUENCE [LARGE SCALE GENOMIC DNA]</scope>
    <source>
        <strain evidence="8 9">KYPC3</strain>
    </source>
</reference>
<dbReference type="EMBL" id="SACS01000022">
    <property type="protein sequence ID" value="RVU33383.1"/>
    <property type="molecule type" value="Genomic_DNA"/>
</dbReference>
<keyword evidence="9" id="KW-1185">Reference proteome</keyword>
<proteinExistence type="predicted"/>
<feature type="domain" description="GGDEF" evidence="7">
    <location>
        <begin position="439"/>
        <end position="572"/>
    </location>
</feature>